<dbReference type="PANTHER" id="PTHR23419">
    <property type="entry name" value="DIVALENT CATION TOLERANCE CUTA-RELATED"/>
    <property type="match status" value="1"/>
</dbReference>
<gene>
    <name evidence="2" type="ORF">MW084_19745</name>
</gene>
<sequence>MTDHVQVSTATPTQEDAVALAGSAVRARLTAGAQVIGPVTSVFWHLGEYGTGQEYKVLLTTTRERYPALEAHLLAEHPWDNPEVVAVPITAGAPRALKWIRNSVTPQED</sequence>
<dbReference type="Pfam" id="PF03091">
    <property type="entry name" value="CutA1"/>
    <property type="match status" value="1"/>
</dbReference>
<keyword evidence="3" id="KW-1185">Reference proteome</keyword>
<dbReference type="Gene3D" id="3.30.70.120">
    <property type="match status" value="1"/>
</dbReference>
<dbReference type="Proteomes" id="UP001056383">
    <property type="component" value="Chromosome"/>
</dbReference>
<evidence type="ECO:0000313" key="3">
    <source>
        <dbReference type="Proteomes" id="UP001056383"/>
    </source>
</evidence>
<evidence type="ECO:0000313" key="2">
    <source>
        <dbReference type="EMBL" id="URN17796.1"/>
    </source>
</evidence>
<comment type="similarity">
    <text evidence="1">Belongs to the CutA family.</text>
</comment>
<proteinExistence type="inferred from homology"/>
<accession>A0ABY4TFW4</accession>
<dbReference type="RefSeq" id="WP_010474273.1">
    <property type="nucleotide sequence ID" value="NZ_CP095474.1"/>
</dbReference>
<dbReference type="InterPro" id="IPR015867">
    <property type="entry name" value="N-reg_PII/ATP_PRibTrfase_C"/>
</dbReference>
<protein>
    <submittedName>
        <fullName evidence="2">Divalent-cation tolerance protein CutA</fullName>
    </submittedName>
</protein>
<dbReference type="InterPro" id="IPR011322">
    <property type="entry name" value="N-reg_PII-like_a/b"/>
</dbReference>
<organism evidence="2 3">
    <name type="scientific">Streptomyces sudanensis</name>
    <dbReference type="NCBI Taxonomy" id="436397"/>
    <lineage>
        <taxon>Bacteria</taxon>
        <taxon>Bacillati</taxon>
        <taxon>Actinomycetota</taxon>
        <taxon>Actinomycetes</taxon>
        <taxon>Kitasatosporales</taxon>
        <taxon>Streptomycetaceae</taxon>
        <taxon>Streptomyces</taxon>
    </lineage>
</organism>
<dbReference type="SUPFAM" id="SSF54913">
    <property type="entry name" value="GlnB-like"/>
    <property type="match status" value="1"/>
</dbReference>
<reference evidence="2" key="1">
    <citation type="submission" date="2022-04" db="EMBL/GenBank/DDBJ databases">
        <title>Systematic whole-genome sequencing reveals an unexpected diversity among actinomycetoma pathogens and provides insights into their antibacterial susceptibilities.</title>
        <authorList>
            <person name="Watson A.K."/>
            <person name="Kepplinger B."/>
            <person name="Bakhiet S.M."/>
            <person name="Mhmoud N.A."/>
            <person name="Chapman J."/>
            <person name="Allenby N."/>
            <person name="Mickiewicz K."/>
            <person name="Goodfellow M."/>
            <person name="Fahal A.H."/>
            <person name="Errington J."/>
        </authorList>
    </citation>
    <scope>NUCLEOTIDE SEQUENCE</scope>
    <source>
        <strain evidence="2">SD 504</strain>
    </source>
</reference>
<dbReference type="EMBL" id="CP095474">
    <property type="protein sequence ID" value="URN17796.1"/>
    <property type="molecule type" value="Genomic_DNA"/>
</dbReference>
<name>A0ABY4TFW4_9ACTN</name>
<dbReference type="InterPro" id="IPR004323">
    <property type="entry name" value="Ion_tolerance_CutA"/>
</dbReference>
<evidence type="ECO:0000256" key="1">
    <source>
        <dbReference type="ARBA" id="ARBA00010169"/>
    </source>
</evidence>
<dbReference type="PANTHER" id="PTHR23419:SF8">
    <property type="entry name" value="FI09726P"/>
    <property type="match status" value="1"/>
</dbReference>